<organism evidence="5 6">
    <name type="scientific">Parvimonas parva</name>
    <dbReference type="NCBI Taxonomy" id="2769485"/>
    <lineage>
        <taxon>Bacteria</taxon>
        <taxon>Bacillati</taxon>
        <taxon>Bacillota</taxon>
        <taxon>Tissierellia</taxon>
        <taxon>Tissierellales</taxon>
        <taxon>Peptoniphilaceae</taxon>
        <taxon>Parvimonas</taxon>
    </lineage>
</organism>
<sequence>MKLEVKNICKGFEEDQGTRIVLDNISFNVKEGEIVTLLGPSGCGKTTMLTTIAGFKKQDSGVILLNGEPVTKAGPDKAFMFQNYALYPWKTVEKNILFPMKQAKMSVEEQRKRLDYLLEISRLKEYKNLYPHQMSGGMKQRTALVRALAVRPEILLMDEPLGALDIEMRQSLQNELLDIFRKENLTVIIVTHDVSEAIYLSDRVILMSTNHGEIILNEKIELDSPRNPEDEKFKEYVGLLSNKFIEAGSRKKKETEVNFENK</sequence>
<comment type="caution">
    <text evidence="5">The sequence shown here is derived from an EMBL/GenBank/DDBJ whole genome shotgun (WGS) entry which is preliminary data.</text>
</comment>
<dbReference type="GO" id="GO:0005524">
    <property type="term" value="F:ATP binding"/>
    <property type="evidence" value="ECO:0007669"/>
    <property type="project" value="UniProtKB-KW"/>
</dbReference>
<evidence type="ECO:0000313" key="6">
    <source>
        <dbReference type="Proteomes" id="UP000823123"/>
    </source>
</evidence>
<gene>
    <name evidence="5" type="ORF">IBJ83_05870</name>
</gene>
<dbReference type="RefSeq" id="WP_156436002.1">
    <property type="nucleotide sequence ID" value="NZ_AP038371.1"/>
</dbReference>
<dbReference type="InterPro" id="IPR003593">
    <property type="entry name" value="AAA+_ATPase"/>
</dbReference>
<dbReference type="EMBL" id="JACVDA010000015">
    <property type="protein sequence ID" value="MBK1468843.1"/>
    <property type="molecule type" value="Genomic_DNA"/>
</dbReference>
<keyword evidence="2" id="KW-0547">Nucleotide-binding</keyword>
<dbReference type="Gene3D" id="3.40.50.300">
    <property type="entry name" value="P-loop containing nucleotide triphosphate hydrolases"/>
    <property type="match status" value="1"/>
</dbReference>
<evidence type="ECO:0000256" key="3">
    <source>
        <dbReference type="ARBA" id="ARBA00022840"/>
    </source>
</evidence>
<dbReference type="PROSITE" id="PS50893">
    <property type="entry name" value="ABC_TRANSPORTER_2"/>
    <property type="match status" value="1"/>
</dbReference>
<dbReference type="SMART" id="SM00382">
    <property type="entry name" value="AAA"/>
    <property type="match status" value="1"/>
</dbReference>
<keyword evidence="3 5" id="KW-0067">ATP-binding</keyword>
<dbReference type="Proteomes" id="UP000823123">
    <property type="component" value="Unassembled WGS sequence"/>
</dbReference>
<evidence type="ECO:0000256" key="2">
    <source>
        <dbReference type="ARBA" id="ARBA00022741"/>
    </source>
</evidence>
<proteinExistence type="predicted"/>
<dbReference type="InterPro" id="IPR050093">
    <property type="entry name" value="ABC_SmlMolc_Importer"/>
</dbReference>
<accession>A0ABS1CA73</accession>
<evidence type="ECO:0000313" key="5">
    <source>
        <dbReference type="EMBL" id="MBK1468843.1"/>
    </source>
</evidence>
<keyword evidence="1" id="KW-0813">Transport</keyword>
<evidence type="ECO:0000256" key="1">
    <source>
        <dbReference type="ARBA" id="ARBA00022448"/>
    </source>
</evidence>
<dbReference type="CDD" id="cd03293">
    <property type="entry name" value="ABC_NrtD_SsuB_transporters"/>
    <property type="match status" value="1"/>
</dbReference>
<evidence type="ECO:0000259" key="4">
    <source>
        <dbReference type="PROSITE" id="PS50893"/>
    </source>
</evidence>
<dbReference type="InterPro" id="IPR027417">
    <property type="entry name" value="P-loop_NTPase"/>
</dbReference>
<dbReference type="NCBIfam" id="NF040729">
    <property type="entry name" value="ABC_ATP_SaoA"/>
    <property type="match status" value="1"/>
</dbReference>
<dbReference type="InterPro" id="IPR003439">
    <property type="entry name" value="ABC_transporter-like_ATP-bd"/>
</dbReference>
<dbReference type="Pfam" id="PF00005">
    <property type="entry name" value="ABC_tran"/>
    <property type="match status" value="1"/>
</dbReference>
<name>A0ABS1CA73_9FIRM</name>
<reference evidence="5 6" key="1">
    <citation type="submission" date="2020-09" db="EMBL/GenBank/DDBJ databases">
        <title>Parvimonas S3374 sp. nov.</title>
        <authorList>
            <person name="Buhl M."/>
        </authorList>
    </citation>
    <scope>NUCLEOTIDE SEQUENCE [LARGE SCALE GENOMIC DNA]</scope>
    <source>
        <strain evidence="5 6">S3374</strain>
    </source>
</reference>
<protein>
    <submittedName>
        <fullName evidence="5">ABC transporter ATP-binding protein</fullName>
    </submittedName>
</protein>
<feature type="domain" description="ABC transporter" evidence="4">
    <location>
        <begin position="3"/>
        <end position="234"/>
    </location>
</feature>
<keyword evidence="6" id="KW-1185">Reference proteome</keyword>
<dbReference type="SUPFAM" id="SSF52540">
    <property type="entry name" value="P-loop containing nucleoside triphosphate hydrolases"/>
    <property type="match status" value="1"/>
</dbReference>
<dbReference type="PANTHER" id="PTHR42781:SF8">
    <property type="entry name" value="BICARBONATE TRANSPORT ATP-BINDING PROTEIN CMPC"/>
    <property type="match status" value="1"/>
</dbReference>
<dbReference type="PANTHER" id="PTHR42781">
    <property type="entry name" value="SPERMIDINE/PUTRESCINE IMPORT ATP-BINDING PROTEIN POTA"/>
    <property type="match status" value="1"/>
</dbReference>